<name>A0A225WT79_9STRA</name>
<dbReference type="InterPro" id="IPR001584">
    <property type="entry name" value="Integrase_cat-core"/>
</dbReference>
<dbReference type="AlphaFoldDB" id="A0A225WT79"/>
<dbReference type="PROSITE" id="PS50994">
    <property type="entry name" value="INTEGRASE"/>
    <property type="match status" value="1"/>
</dbReference>
<sequence>MRKVYLKVRAGPARTTLVPEIPLHFIETVLHYCHADLFSAHSGTTKTIDKVRKHLTGNDRSVTDTKSRQQVYFCLCRLFHTVGRCVAVKKLDTVTSVNLIVDEVVSRHGVPERLLSDRGSNFISNLAQSFYQPLGIKTLFGTAYHSQTQFLVEMPIGTLLGLLRDSPFFSLYGRNPILPLDLAFLNTSRDRKSNEVTAYRRKLFLPMRDSRRMVELQLLKVQSRHARRLVDQVPVFFAEGDAVWVYQYFRARRGERKTKKLAFSWHGPYRVVGPVGENAYGVANPSYLDRISYGKSQPYQKLSRTEEPTFSPRRS</sequence>
<dbReference type="Gene3D" id="3.30.420.10">
    <property type="entry name" value="Ribonuclease H-like superfamily/Ribonuclease H"/>
    <property type="match status" value="1"/>
</dbReference>
<evidence type="ECO:0000313" key="2">
    <source>
        <dbReference type="EMBL" id="OWZ20832.1"/>
    </source>
</evidence>
<dbReference type="EMBL" id="NBNE01000285">
    <property type="protein sequence ID" value="OWZ20832.1"/>
    <property type="molecule type" value="Genomic_DNA"/>
</dbReference>
<accession>A0A225WT79</accession>
<dbReference type="SUPFAM" id="SSF53098">
    <property type="entry name" value="Ribonuclease H-like"/>
    <property type="match status" value="1"/>
</dbReference>
<evidence type="ECO:0000259" key="1">
    <source>
        <dbReference type="PROSITE" id="PS50994"/>
    </source>
</evidence>
<dbReference type="InterPro" id="IPR036397">
    <property type="entry name" value="RNaseH_sf"/>
</dbReference>
<dbReference type="InterPro" id="IPR050951">
    <property type="entry name" value="Retrovirus_Pol_polyprotein"/>
</dbReference>
<comment type="caution">
    <text evidence="2">The sequence shown here is derived from an EMBL/GenBank/DDBJ whole genome shotgun (WGS) entry which is preliminary data.</text>
</comment>
<proteinExistence type="predicted"/>
<dbReference type="InterPro" id="IPR012337">
    <property type="entry name" value="RNaseH-like_sf"/>
</dbReference>
<feature type="domain" description="Integrase catalytic" evidence="1">
    <location>
        <begin position="18"/>
        <end position="206"/>
    </location>
</feature>
<keyword evidence="3" id="KW-1185">Reference proteome</keyword>
<dbReference type="OrthoDB" id="120952at2759"/>
<reference evidence="3" key="1">
    <citation type="submission" date="2017-03" db="EMBL/GenBank/DDBJ databases">
        <title>Phytopthora megakarya and P. palmivora, two closely related causual agents of cacao black pod achieved similar genome size and gene model numbers by different mechanisms.</title>
        <authorList>
            <person name="Ali S."/>
            <person name="Shao J."/>
            <person name="Larry D.J."/>
            <person name="Kronmiller B."/>
            <person name="Shen D."/>
            <person name="Strem M.D."/>
            <person name="Melnick R.L."/>
            <person name="Guiltinan M.J."/>
            <person name="Tyler B.M."/>
            <person name="Meinhardt L.W."/>
            <person name="Bailey B.A."/>
        </authorList>
    </citation>
    <scope>NUCLEOTIDE SEQUENCE [LARGE SCALE GENOMIC DNA]</scope>
    <source>
        <strain evidence="3">zdho120</strain>
    </source>
</reference>
<evidence type="ECO:0000313" key="3">
    <source>
        <dbReference type="Proteomes" id="UP000198211"/>
    </source>
</evidence>
<dbReference type="GO" id="GO:0003676">
    <property type="term" value="F:nucleic acid binding"/>
    <property type="evidence" value="ECO:0007669"/>
    <property type="project" value="InterPro"/>
</dbReference>
<protein>
    <recommendedName>
        <fullName evidence="1">Integrase catalytic domain-containing protein</fullName>
    </recommendedName>
</protein>
<dbReference type="PANTHER" id="PTHR37984">
    <property type="entry name" value="PROTEIN CBG26694"/>
    <property type="match status" value="1"/>
</dbReference>
<organism evidence="2 3">
    <name type="scientific">Phytophthora megakarya</name>
    <dbReference type="NCBI Taxonomy" id="4795"/>
    <lineage>
        <taxon>Eukaryota</taxon>
        <taxon>Sar</taxon>
        <taxon>Stramenopiles</taxon>
        <taxon>Oomycota</taxon>
        <taxon>Peronosporomycetes</taxon>
        <taxon>Peronosporales</taxon>
        <taxon>Peronosporaceae</taxon>
        <taxon>Phytophthora</taxon>
    </lineage>
</organism>
<gene>
    <name evidence="2" type="ORF">PHMEG_0004694</name>
</gene>
<dbReference type="Proteomes" id="UP000198211">
    <property type="component" value="Unassembled WGS sequence"/>
</dbReference>
<dbReference type="GO" id="GO:0015074">
    <property type="term" value="P:DNA integration"/>
    <property type="evidence" value="ECO:0007669"/>
    <property type="project" value="InterPro"/>
</dbReference>
<dbReference type="PANTHER" id="PTHR37984:SF5">
    <property type="entry name" value="PROTEIN NYNRIN-LIKE"/>
    <property type="match status" value="1"/>
</dbReference>